<keyword evidence="9" id="KW-1185">Reference proteome</keyword>
<feature type="domain" description="RING-type" evidence="7">
    <location>
        <begin position="519"/>
        <end position="554"/>
    </location>
</feature>
<dbReference type="InterPro" id="IPR045129">
    <property type="entry name" value="RNF123/RKP/RSPRY1"/>
</dbReference>
<dbReference type="SMART" id="SM00184">
    <property type="entry name" value="RING"/>
    <property type="match status" value="1"/>
</dbReference>
<dbReference type="OrthoDB" id="10017393at2759"/>
<dbReference type="Gene3D" id="2.60.120.920">
    <property type="match status" value="1"/>
</dbReference>
<dbReference type="SUPFAM" id="SSF49899">
    <property type="entry name" value="Concanavalin A-like lectins/glucanases"/>
    <property type="match status" value="1"/>
</dbReference>
<evidence type="ECO:0000259" key="8">
    <source>
        <dbReference type="PROSITE" id="PS50188"/>
    </source>
</evidence>
<keyword evidence="3" id="KW-0862">Zinc</keyword>
<feature type="chain" id="PRO_5034355975" evidence="6">
    <location>
        <begin position="17"/>
        <end position="615"/>
    </location>
</feature>
<feature type="domain" description="B30.2/SPRY" evidence="8">
    <location>
        <begin position="291"/>
        <end position="474"/>
    </location>
</feature>
<dbReference type="InterPro" id="IPR035774">
    <property type="entry name" value="SPRY_RSPRY1"/>
</dbReference>
<dbReference type="SMART" id="SM00449">
    <property type="entry name" value="SPRY"/>
    <property type="match status" value="1"/>
</dbReference>
<dbReference type="GO" id="GO:0005737">
    <property type="term" value="C:cytoplasm"/>
    <property type="evidence" value="ECO:0007669"/>
    <property type="project" value="TreeGrafter"/>
</dbReference>
<keyword evidence="1" id="KW-0479">Metal-binding</keyword>
<dbReference type="InterPro" id="IPR001870">
    <property type="entry name" value="B30.2/SPRY"/>
</dbReference>
<evidence type="ECO:0000313" key="10">
    <source>
        <dbReference type="RefSeq" id="XP_022343035.1"/>
    </source>
</evidence>
<dbReference type="Pfam" id="PF13920">
    <property type="entry name" value="zf-C3HC4_3"/>
    <property type="match status" value="1"/>
</dbReference>
<dbReference type="SUPFAM" id="SSF57850">
    <property type="entry name" value="RING/U-box"/>
    <property type="match status" value="1"/>
</dbReference>
<dbReference type="PROSITE" id="PS50188">
    <property type="entry name" value="B302_SPRY"/>
    <property type="match status" value="1"/>
</dbReference>
<gene>
    <name evidence="10" type="primary">LOC111136462</name>
</gene>
<proteinExistence type="predicted"/>
<evidence type="ECO:0000313" key="9">
    <source>
        <dbReference type="Proteomes" id="UP000694844"/>
    </source>
</evidence>
<evidence type="ECO:0000256" key="3">
    <source>
        <dbReference type="ARBA" id="ARBA00022833"/>
    </source>
</evidence>
<organism evidence="9 10">
    <name type="scientific">Crassostrea virginica</name>
    <name type="common">Eastern oyster</name>
    <dbReference type="NCBI Taxonomy" id="6565"/>
    <lineage>
        <taxon>Eukaryota</taxon>
        <taxon>Metazoa</taxon>
        <taxon>Spiralia</taxon>
        <taxon>Lophotrochozoa</taxon>
        <taxon>Mollusca</taxon>
        <taxon>Bivalvia</taxon>
        <taxon>Autobranchia</taxon>
        <taxon>Pteriomorphia</taxon>
        <taxon>Ostreida</taxon>
        <taxon>Ostreoidea</taxon>
        <taxon>Ostreidae</taxon>
        <taxon>Crassostrea</taxon>
    </lineage>
</organism>
<feature type="compositionally biased region" description="Low complexity" evidence="5">
    <location>
        <begin position="572"/>
        <end position="587"/>
    </location>
</feature>
<evidence type="ECO:0000256" key="1">
    <source>
        <dbReference type="ARBA" id="ARBA00022723"/>
    </source>
</evidence>
<dbReference type="GeneID" id="111136462"/>
<dbReference type="AlphaFoldDB" id="A0A8B8ESV5"/>
<dbReference type="RefSeq" id="XP_022343035.1">
    <property type="nucleotide sequence ID" value="XM_022487327.1"/>
</dbReference>
<feature type="compositionally biased region" description="Polar residues" evidence="5">
    <location>
        <begin position="588"/>
        <end position="615"/>
    </location>
</feature>
<dbReference type="Gene3D" id="3.30.40.10">
    <property type="entry name" value="Zinc/RING finger domain, C3HC4 (zinc finger)"/>
    <property type="match status" value="1"/>
</dbReference>
<dbReference type="CDD" id="cd12883">
    <property type="entry name" value="SPRY_RING"/>
    <property type="match status" value="1"/>
</dbReference>
<dbReference type="InterPro" id="IPR013083">
    <property type="entry name" value="Znf_RING/FYVE/PHD"/>
</dbReference>
<keyword evidence="2 4" id="KW-0863">Zinc-finger</keyword>
<dbReference type="GO" id="GO:0051603">
    <property type="term" value="P:proteolysis involved in protein catabolic process"/>
    <property type="evidence" value="ECO:0007669"/>
    <property type="project" value="TreeGrafter"/>
</dbReference>
<dbReference type="Pfam" id="PF00622">
    <property type="entry name" value="SPRY"/>
    <property type="match status" value="1"/>
</dbReference>
<dbReference type="PANTHER" id="PTHR13363">
    <property type="entry name" value="RING FINGER AND SRY DOMAIN-CONTAINING"/>
    <property type="match status" value="1"/>
</dbReference>
<feature type="region of interest" description="Disordered" evidence="5">
    <location>
        <begin position="563"/>
        <end position="615"/>
    </location>
</feature>
<evidence type="ECO:0000259" key="7">
    <source>
        <dbReference type="PROSITE" id="PS50089"/>
    </source>
</evidence>
<sequence>MIVTTWVLCIYRSAITWILQETIQYLISSMGSCVCKEKITSNSQQSVRTPAENSTVGQNQVRQRPSSTGSRREATPHSRSSSRACANVDKLVLETLKLIRTLVDNEQGPPQAMLTLHRVAESEDGWLQVVESLVVSIPLEDPLGPAVITLLLDECPLPTKDAILLLYKRLKLSPDSPAKAYSSTGCQRNIGVVLGCLAEKLAGPNAIDILTDDVVKYLLSNLNDTLDPAVILHSLVALEKFAQTSENKATINKCLRECEQNPLEKLERWWRHDEYSLREVGFCAQWCLDNLFVTENREFSYSKEDLSNINVMLNSKDVSEYLKISPDGLEARCDASSFESVRCTFQVNSGIWYYEVTLLTDGVMQIGWATKSSSFLNHEGYGIGDDEYSMSYDGCRQLIWFKSESRPIQMRCWKAGDTLGMLLNVEGQELTFYLNGEGLPPNNELFQHAREGFFAAASFMSYQQCYFNFGAKPFKYPPKDITFQSFNDYGHLNEEDKVILPRHMKLELLKNLNVKEGACTLCFDQTANYYLSPCNHRGFCYNCTLQIELCPICRTKIDERIQESADDENSKSTQTPPSQGTGTTSPGNSDVTQLIKTAEKLTNGQTGETITGPAS</sequence>
<name>A0A8B8ESV5_CRAVI</name>
<accession>A0A8B8ESV5</accession>
<dbReference type="PROSITE" id="PS50089">
    <property type="entry name" value="ZF_RING_2"/>
    <property type="match status" value="1"/>
</dbReference>
<dbReference type="GO" id="GO:0004842">
    <property type="term" value="F:ubiquitin-protein transferase activity"/>
    <property type="evidence" value="ECO:0007669"/>
    <property type="project" value="InterPro"/>
</dbReference>
<evidence type="ECO:0000256" key="2">
    <source>
        <dbReference type="ARBA" id="ARBA00022771"/>
    </source>
</evidence>
<evidence type="ECO:0000256" key="5">
    <source>
        <dbReference type="SAM" id="MobiDB-lite"/>
    </source>
</evidence>
<feature type="compositionally biased region" description="Polar residues" evidence="5">
    <location>
        <begin position="44"/>
        <end position="69"/>
    </location>
</feature>
<reference evidence="10" key="1">
    <citation type="submission" date="2025-08" db="UniProtKB">
        <authorList>
            <consortium name="RefSeq"/>
        </authorList>
    </citation>
    <scope>IDENTIFICATION</scope>
    <source>
        <tissue evidence="10">Whole sample</tissue>
    </source>
</reference>
<evidence type="ECO:0000256" key="6">
    <source>
        <dbReference type="SAM" id="SignalP"/>
    </source>
</evidence>
<dbReference type="InterPro" id="IPR001841">
    <property type="entry name" value="Znf_RING"/>
</dbReference>
<feature type="region of interest" description="Disordered" evidence="5">
    <location>
        <begin position="44"/>
        <end position="83"/>
    </location>
</feature>
<dbReference type="InterPro" id="IPR043136">
    <property type="entry name" value="B30.2/SPRY_sf"/>
</dbReference>
<dbReference type="InterPro" id="IPR016024">
    <property type="entry name" value="ARM-type_fold"/>
</dbReference>
<dbReference type="KEGG" id="cvn:111136462"/>
<dbReference type="PANTHER" id="PTHR13363:SF6">
    <property type="entry name" value="RING FINGER AND SPRY DOMAIN-CONTAINING PROTEIN 1"/>
    <property type="match status" value="1"/>
</dbReference>
<dbReference type="SUPFAM" id="SSF48371">
    <property type="entry name" value="ARM repeat"/>
    <property type="match status" value="1"/>
</dbReference>
<dbReference type="InterPro" id="IPR003877">
    <property type="entry name" value="SPRY_dom"/>
</dbReference>
<keyword evidence="6" id="KW-0732">Signal</keyword>
<feature type="signal peptide" evidence="6">
    <location>
        <begin position="1"/>
        <end position="16"/>
    </location>
</feature>
<dbReference type="GO" id="GO:0008270">
    <property type="term" value="F:zinc ion binding"/>
    <property type="evidence" value="ECO:0007669"/>
    <property type="project" value="UniProtKB-KW"/>
</dbReference>
<dbReference type="InterPro" id="IPR013320">
    <property type="entry name" value="ConA-like_dom_sf"/>
</dbReference>
<protein>
    <submittedName>
        <fullName evidence="10">RING finger and SPRY domain-containing protein 1-like</fullName>
    </submittedName>
</protein>
<dbReference type="Proteomes" id="UP000694844">
    <property type="component" value="Chromosome 5"/>
</dbReference>
<evidence type="ECO:0000256" key="4">
    <source>
        <dbReference type="PROSITE-ProRule" id="PRU00175"/>
    </source>
</evidence>